<protein>
    <recommendedName>
        <fullName evidence="4">Gamma-glutamyltransferase</fullName>
    </recommendedName>
</protein>
<reference evidence="2" key="1">
    <citation type="submission" date="2020-11" db="EMBL/GenBank/DDBJ databases">
        <authorList>
            <person name="Tran Van P."/>
        </authorList>
    </citation>
    <scope>NUCLEOTIDE SEQUENCE</scope>
</reference>
<name>A0A7R9QJI4_9ACAR</name>
<keyword evidence="3" id="KW-1185">Reference proteome</keyword>
<dbReference type="SUPFAM" id="SSF56235">
    <property type="entry name" value="N-terminal nucleophile aminohydrolases (Ntn hydrolases)"/>
    <property type="match status" value="1"/>
</dbReference>
<evidence type="ECO:0000256" key="1">
    <source>
        <dbReference type="PIRSR" id="PIRSR600101-2"/>
    </source>
</evidence>
<accession>A0A7R9QJI4</accession>
<dbReference type="Proteomes" id="UP000759131">
    <property type="component" value="Unassembled WGS sequence"/>
</dbReference>
<dbReference type="Pfam" id="PF01019">
    <property type="entry name" value="G_glu_transpept"/>
    <property type="match status" value="1"/>
</dbReference>
<proteinExistence type="predicted"/>
<dbReference type="InterPro" id="IPR000101">
    <property type="entry name" value="GGT_peptidase"/>
</dbReference>
<dbReference type="OrthoDB" id="6513769at2759"/>
<evidence type="ECO:0008006" key="4">
    <source>
        <dbReference type="Google" id="ProtNLM"/>
    </source>
</evidence>
<dbReference type="InterPro" id="IPR029055">
    <property type="entry name" value="Ntn_hydrolases_N"/>
</dbReference>
<dbReference type="PANTHER" id="PTHR11686:SF9">
    <property type="entry name" value="RE13973P"/>
    <property type="match status" value="1"/>
</dbReference>
<dbReference type="EMBL" id="CAJPIZ010041443">
    <property type="protein sequence ID" value="CAG2121712.1"/>
    <property type="molecule type" value="Genomic_DNA"/>
</dbReference>
<sequence>VYETYAVSTDSSLCAPVGRNILALNGSAADAAIAMMLCMGVTTPHLTGLSGGSLILYYNSSDKQVFGIDAREEAPKESRKDLLTDNEERKAGLSVAIPGQLSGYRELHDRFGRLEWTQLFDGAIQLSRDGFRVNNDLENAFIYVNKHLPKSSTLRKHYINPKTNEHYKRGDIIKNIQLSQTLTQLANSLDPIQLFYMGSVAKDIVQDIEEYAQQNNYTRE</sequence>
<organism evidence="2">
    <name type="scientific">Medioppia subpectinata</name>
    <dbReference type="NCBI Taxonomy" id="1979941"/>
    <lineage>
        <taxon>Eukaryota</taxon>
        <taxon>Metazoa</taxon>
        <taxon>Ecdysozoa</taxon>
        <taxon>Arthropoda</taxon>
        <taxon>Chelicerata</taxon>
        <taxon>Arachnida</taxon>
        <taxon>Acari</taxon>
        <taxon>Acariformes</taxon>
        <taxon>Sarcoptiformes</taxon>
        <taxon>Oribatida</taxon>
        <taxon>Brachypylina</taxon>
        <taxon>Oppioidea</taxon>
        <taxon>Oppiidae</taxon>
        <taxon>Medioppia</taxon>
    </lineage>
</organism>
<gene>
    <name evidence="2" type="ORF">OSB1V03_LOCUS21658</name>
</gene>
<dbReference type="PRINTS" id="PR01210">
    <property type="entry name" value="GGTRANSPTASE"/>
</dbReference>
<evidence type="ECO:0000313" key="3">
    <source>
        <dbReference type="Proteomes" id="UP000759131"/>
    </source>
</evidence>
<feature type="binding site" evidence="1">
    <location>
        <position position="71"/>
    </location>
    <ligand>
        <name>L-glutamate</name>
        <dbReference type="ChEBI" id="CHEBI:29985"/>
    </ligand>
</feature>
<feature type="non-terminal residue" evidence="2">
    <location>
        <position position="1"/>
    </location>
</feature>
<feature type="non-terminal residue" evidence="2">
    <location>
        <position position="220"/>
    </location>
</feature>
<dbReference type="PANTHER" id="PTHR11686">
    <property type="entry name" value="GAMMA GLUTAMYL TRANSPEPTIDASE"/>
    <property type="match status" value="1"/>
</dbReference>
<dbReference type="AlphaFoldDB" id="A0A7R9QJI4"/>
<dbReference type="GO" id="GO:0006751">
    <property type="term" value="P:glutathione catabolic process"/>
    <property type="evidence" value="ECO:0007669"/>
    <property type="project" value="InterPro"/>
</dbReference>
<dbReference type="EMBL" id="OC896018">
    <property type="protein sequence ID" value="CAD7647887.1"/>
    <property type="molecule type" value="Genomic_DNA"/>
</dbReference>
<dbReference type="GO" id="GO:0005886">
    <property type="term" value="C:plasma membrane"/>
    <property type="evidence" value="ECO:0007669"/>
    <property type="project" value="TreeGrafter"/>
</dbReference>
<evidence type="ECO:0000313" key="2">
    <source>
        <dbReference type="EMBL" id="CAD7647887.1"/>
    </source>
</evidence>
<dbReference type="GO" id="GO:0036374">
    <property type="term" value="F:glutathione hydrolase activity"/>
    <property type="evidence" value="ECO:0007669"/>
    <property type="project" value="InterPro"/>
</dbReference>